<evidence type="ECO:0000313" key="3">
    <source>
        <dbReference type="Proteomes" id="UP001157137"/>
    </source>
</evidence>
<reference evidence="2" key="1">
    <citation type="submission" date="2023-02" db="EMBL/GenBank/DDBJ databases">
        <title>Proposal of a novel subspecies: Alicyclobacillus hesperidum subspecies aegle.</title>
        <authorList>
            <person name="Goto K."/>
            <person name="Fujii T."/>
            <person name="Yasui K."/>
            <person name="Mochida K."/>
            <person name="Kato-Tanaka Y."/>
            <person name="Morohoshi S."/>
            <person name="An S.Y."/>
            <person name="Kasai H."/>
            <person name="Yokota A."/>
        </authorList>
    </citation>
    <scope>NUCLEOTIDE SEQUENCE</scope>
    <source>
        <strain evidence="2">DSM 12766</strain>
    </source>
</reference>
<dbReference type="AlphaFoldDB" id="A0AA37U1V9"/>
<dbReference type="RefSeq" id="WP_040288607.1">
    <property type="nucleotide sequence ID" value="NZ_BSRA01000011.1"/>
</dbReference>
<keyword evidence="1" id="KW-0812">Transmembrane</keyword>
<dbReference type="InterPro" id="IPR007690">
    <property type="entry name" value="T2SS_GspM"/>
</dbReference>
<proteinExistence type="predicted"/>
<dbReference type="EMBL" id="BSRA01000011">
    <property type="protein sequence ID" value="GLV14328.1"/>
    <property type="molecule type" value="Genomic_DNA"/>
</dbReference>
<protein>
    <recommendedName>
        <fullName evidence="4">Type II secretion system (T2SS), protein M</fullName>
    </recommendedName>
</protein>
<name>A0AA37U1V9_9BACL</name>
<dbReference type="GO" id="GO:0015627">
    <property type="term" value="C:type II protein secretion system complex"/>
    <property type="evidence" value="ECO:0007669"/>
    <property type="project" value="InterPro"/>
</dbReference>
<keyword evidence="1" id="KW-1133">Transmembrane helix</keyword>
<evidence type="ECO:0000313" key="2">
    <source>
        <dbReference type="EMBL" id="GLV14328.1"/>
    </source>
</evidence>
<sequence>MKRQLSRRERVLLYGAGVLAAVALVYVYGLAPMLNRLSALQTQRQSLVATMNSLSEHPATKASGSKGGATVDIHTALPVGENEPSFLQLLAAAANANNVTLLSVARMDSAGAGGAVTLSNGSSTAAAAAEQSALANSAQAQAALQALEGQLGDTGTNSTGPLEVGSAGIPSLDYAVTVSGSAKDIEALLANLYHSQRLLDVYVADLKGLDGATATANLQIAAYYQPAN</sequence>
<feature type="transmembrane region" description="Helical" evidence="1">
    <location>
        <begin position="12"/>
        <end position="31"/>
    </location>
</feature>
<comment type="caution">
    <text evidence="2">The sequence shown here is derived from an EMBL/GenBank/DDBJ whole genome shotgun (WGS) entry which is preliminary data.</text>
</comment>
<organism evidence="2 3">
    <name type="scientific">Alicyclobacillus hesperidum</name>
    <dbReference type="NCBI Taxonomy" id="89784"/>
    <lineage>
        <taxon>Bacteria</taxon>
        <taxon>Bacillati</taxon>
        <taxon>Bacillota</taxon>
        <taxon>Bacilli</taxon>
        <taxon>Bacillales</taxon>
        <taxon>Alicyclobacillaceae</taxon>
        <taxon>Alicyclobacillus</taxon>
    </lineage>
</organism>
<dbReference type="GO" id="GO:0015628">
    <property type="term" value="P:protein secretion by the type II secretion system"/>
    <property type="evidence" value="ECO:0007669"/>
    <property type="project" value="InterPro"/>
</dbReference>
<evidence type="ECO:0000256" key="1">
    <source>
        <dbReference type="SAM" id="Phobius"/>
    </source>
</evidence>
<evidence type="ECO:0008006" key="4">
    <source>
        <dbReference type="Google" id="ProtNLM"/>
    </source>
</evidence>
<gene>
    <name evidence="2" type="ORF">Heshes_20120</name>
</gene>
<accession>A0AA37U1V9</accession>
<dbReference type="Pfam" id="PF04612">
    <property type="entry name" value="T2SSM"/>
    <property type="match status" value="1"/>
</dbReference>
<keyword evidence="1" id="KW-0472">Membrane</keyword>
<dbReference type="Proteomes" id="UP001157137">
    <property type="component" value="Unassembled WGS sequence"/>
</dbReference>